<evidence type="ECO:0008006" key="4">
    <source>
        <dbReference type="Google" id="ProtNLM"/>
    </source>
</evidence>
<evidence type="ECO:0000256" key="1">
    <source>
        <dbReference type="SAM" id="Phobius"/>
    </source>
</evidence>
<organism evidence="2 3">
    <name type="scientific">Paenibacillus arenosi</name>
    <dbReference type="NCBI Taxonomy" id="2774142"/>
    <lineage>
        <taxon>Bacteria</taxon>
        <taxon>Bacillati</taxon>
        <taxon>Bacillota</taxon>
        <taxon>Bacilli</taxon>
        <taxon>Bacillales</taxon>
        <taxon>Paenibacillaceae</taxon>
        <taxon>Paenibacillus</taxon>
    </lineage>
</organism>
<gene>
    <name evidence="2" type="ORF">IFO66_04455</name>
</gene>
<evidence type="ECO:0000313" key="2">
    <source>
        <dbReference type="EMBL" id="MBD8497550.1"/>
    </source>
</evidence>
<feature type="transmembrane region" description="Helical" evidence="1">
    <location>
        <begin position="171"/>
        <end position="194"/>
    </location>
</feature>
<name>A0ABR9ATW6_9BACL</name>
<dbReference type="RefSeq" id="WP_192023969.1">
    <property type="nucleotide sequence ID" value="NZ_JACYTN010000002.1"/>
</dbReference>
<feature type="transmembrane region" description="Helical" evidence="1">
    <location>
        <begin position="98"/>
        <end position="120"/>
    </location>
</feature>
<proteinExistence type="predicted"/>
<comment type="caution">
    <text evidence="2">The sequence shown here is derived from an EMBL/GenBank/DDBJ whole genome shotgun (WGS) entry which is preliminary data.</text>
</comment>
<feature type="transmembrane region" description="Helical" evidence="1">
    <location>
        <begin position="264"/>
        <end position="282"/>
    </location>
</feature>
<accession>A0ABR9ATW6</accession>
<protein>
    <recommendedName>
        <fullName evidence="4">DUF2157 domain-containing protein</fullName>
    </recommendedName>
</protein>
<sequence>MENNHGTNENAKNTNTVIEKQLEQELTPFLQSYVASPPKQEETDRLIAALRPHFKMALQRDSEDVILSANNNDDLFANLQPTTTKRLSLLHLLRLQCYVYHTKFFIATAAMFILLLFVAGSNEIRASWLWELFPWTIPAYMGAGLLYSFRSSNDGMRKLEMVTPYPPQLQFMVRLFLMYAISLVLGLGGSLSAYLSGEQLSLMLFILNWLAPATLVMGMLIAIQYRKGMQSAYRWSGSAWLLYMLMNELSIMKVNTTLHLLQNGIALTIGIILAVGSVAKIIRTGGYGRKVTSL</sequence>
<evidence type="ECO:0000313" key="3">
    <source>
        <dbReference type="Proteomes" id="UP000634529"/>
    </source>
</evidence>
<feature type="transmembrane region" description="Helical" evidence="1">
    <location>
        <begin position="200"/>
        <end position="223"/>
    </location>
</feature>
<keyword evidence="1" id="KW-0472">Membrane</keyword>
<keyword evidence="3" id="KW-1185">Reference proteome</keyword>
<dbReference type="Proteomes" id="UP000634529">
    <property type="component" value="Unassembled WGS sequence"/>
</dbReference>
<reference evidence="2 3" key="1">
    <citation type="submission" date="2020-09" db="EMBL/GenBank/DDBJ databases">
        <title>Paenibacillus sp. CAU 1523 isolated from sand of Haeundae Beach.</title>
        <authorList>
            <person name="Kim W."/>
        </authorList>
    </citation>
    <scope>NUCLEOTIDE SEQUENCE [LARGE SCALE GENOMIC DNA]</scope>
    <source>
        <strain evidence="2 3">CAU 1523</strain>
    </source>
</reference>
<feature type="transmembrane region" description="Helical" evidence="1">
    <location>
        <begin position="132"/>
        <end position="150"/>
    </location>
</feature>
<keyword evidence="1" id="KW-1133">Transmembrane helix</keyword>
<keyword evidence="1" id="KW-0812">Transmembrane</keyword>
<dbReference type="EMBL" id="JACYTN010000002">
    <property type="protein sequence ID" value="MBD8497550.1"/>
    <property type="molecule type" value="Genomic_DNA"/>
</dbReference>